<keyword evidence="3" id="KW-1185">Reference proteome</keyword>
<dbReference type="Pfam" id="PF00583">
    <property type="entry name" value="Acetyltransf_1"/>
    <property type="match status" value="1"/>
</dbReference>
<name>A0A372JS38_9ACTN</name>
<protein>
    <submittedName>
        <fullName evidence="2">GNAT family N-acetyltransferase</fullName>
    </submittedName>
</protein>
<dbReference type="SUPFAM" id="SSF55729">
    <property type="entry name" value="Acyl-CoA N-acyltransferases (Nat)"/>
    <property type="match status" value="1"/>
</dbReference>
<dbReference type="InterPro" id="IPR016181">
    <property type="entry name" value="Acyl_CoA_acyltransferase"/>
</dbReference>
<reference evidence="2 3" key="1">
    <citation type="submission" date="2018-08" db="EMBL/GenBank/DDBJ databases">
        <title>Actinomadura jelena sp. nov., a novel Actinomycete isolated from soil in Chad.</title>
        <authorList>
            <person name="Shi L."/>
        </authorList>
    </citation>
    <scope>NUCLEOTIDE SEQUENCE [LARGE SCALE GENOMIC DNA]</scope>
    <source>
        <strain evidence="2 3">NEAU-G17</strain>
    </source>
</reference>
<dbReference type="Proteomes" id="UP000261811">
    <property type="component" value="Unassembled WGS sequence"/>
</dbReference>
<keyword evidence="2" id="KW-0808">Transferase</keyword>
<evidence type="ECO:0000313" key="3">
    <source>
        <dbReference type="Proteomes" id="UP000261811"/>
    </source>
</evidence>
<gene>
    <name evidence="2" type="ORF">DZF91_04320</name>
</gene>
<dbReference type="RefSeq" id="WP_117356201.1">
    <property type="nucleotide sequence ID" value="NZ_QURH01000088.1"/>
</dbReference>
<dbReference type="OrthoDB" id="4095657at2"/>
<sequence>MDSAAFTLRRAGDEDVADIIRLIDDAARWLRGQGTGQWAEPWPNAVERERRIRRGIELSRERGEDGYAQAVTWLVADGDRPIATTFVTRVPNPALWTADELKVRAVYLHRLVIDRRYAGTRLGERLVQWAGEWGRLAWGAEVMRIDVWTDNIRLHEYYRGRGFLYTDAPHRQADGTFRPDPRLPMHVYPSGVVLDRPLKPVERWPDVLGFRPAADSAPAAPAG</sequence>
<accession>A0A372JS38</accession>
<organism evidence="2 3">
    <name type="scientific">Actinomadura logoneensis</name>
    <dbReference type="NCBI Taxonomy" id="2293572"/>
    <lineage>
        <taxon>Bacteria</taxon>
        <taxon>Bacillati</taxon>
        <taxon>Actinomycetota</taxon>
        <taxon>Actinomycetes</taxon>
        <taxon>Streptosporangiales</taxon>
        <taxon>Thermomonosporaceae</taxon>
        <taxon>Actinomadura</taxon>
    </lineage>
</organism>
<dbReference type="AlphaFoldDB" id="A0A372JS38"/>
<dbReference type="InterPro" id="IPR000182">
    <property type="entry name" value="GNAT_dom"/>
</dbReference>
<feature type="domain" description="N-acetyltransferase" evidence="1">
    <location>
        <begin position="6"/>
        <end position="199"/>
    </location>
</feature>
<dbReference type="EMBL" id="QURH01000088">
    <property type="protein sequence ID" value="RFU42853.1"/>
    <property type="molecule type" value="Genomic_DNA"/>
</dbReference>
<proteinExistence type="predicted"/>
<dbReference type="Gene3D" id="3.40.630.30">
    <property type="match status" value="1"/>
</dbReference>
<dbReference type="GO" id="GO:0016747">
    <property type="term" value="F:acyltransferase activity, transferring groups other than amino-acyl groups"/>
    <property type="evidence" value="ECO:0007669"/>
    <property type="project" value="InterPro"/>
</dbReference>
<evidence type="ECO:0000313" key="2">
    <source>
        <dbReference type="EMBL" id="RFU42853.1"/>
    </source>
</evidence>
<evidence type="ECO:0000259" key="1">
    <source>
        <dbReference type="PROSITE" id="PS51186"/>
    </source>
</evidence>
<comment type="caution">
    <text evidence="2">The sequence shown here is derived from an EMBL/GenBank/DDBJ whole genome shotgun (WGS) entry which is preliminary data.</text>
</comment>
<dbReference type="PROSITE" id="PS51186">
    <property type="entry name" value="GNAT"/>
    <property type="match status" value="1"/>
</dbReference>